<dbReference type="PANTHER" id="PTHR24559">
    <property type="entry name" value="TRANSPOSON TY3-I GAG-POL POLYPROTEIN"/>
    <property type="match status" value="1"/>
</dbReference>
<dbReference type="PANTHER" id="PTHR24559:SF444">
    <property type="entry name" value="REVERSE TRANSCRIPTASE DOMAIN-CONTAINING PROTEIN"/>
    <property type="match status" value="1"/>
</dbReference>
<evidence type="ECO:0008006" key="3">
    <source>
        <dbReference type="Google" id="ProtNLM"/>
    </source>
</evidence>
<comment type="caution">
    <text evidence="1">The sequence shown here is derived from an EMBL/GenBank/DDBJ whole genome shotgun (WGS) entry which is preliminary data.</text>
</comment>
<organism evidence="1 2">
    <name type="scientific">Mucuna pruriens</name>
    <name type="common">Velvet bean</name>
    <name type="synonym">Dolichos pruriens</name>
    <dbReference type="NCBI Taxonomy" id="157652"/>
    <lineage>
        <taxon>Eukaryota</taxon>
        <taxon>Viridiplantae</taxon>
        <taxon>Streptophyta</taxon>
        <taxon>Embryophyta</taxon>
        <taxon>Tracheophyta</taxon>
        <taxon>Spermatophyta</taxon>
        <taxon>Magnoliopsida</taxon>
        <taxon>eudicotyledons</taxon>
        <taxon>Gunneridae</taxon>
        <taxon>Pentapetalae</taxon>
        <taxon>rosids</taxon>
        <taxon>fabids</taxon>
        <taxon>Fabales</taxon>
        <taxon>Fabaceae</taxon>
        <taxon>Papilionoideae</taxon>
        <taxon>50 kb inversion clade</taxon>
        <taxon>NPAAA clade</taxon>
        <taxon>indigoferoid/millettioid clade</taxon>
        <taxon>Phaseoleae</taxon>
        <taxon>Mucuna</taxon>
    </lineage>
</organism>
<evidence type="ECO:0000313" key="2">
    <source>
        <dbReference type="Proteomes" id="UP000257109"/>
    </source>
</evidence>
<evidence type="ECO:0000313" key="1">
    <source>
        <dbReference type="EMBL" id="RDX79969.1"/>
    </source>
</evidence>
<dbReference type="SUPFAM" id="SSF56672">
    <property type="entry name" value="DNA/RNA polymerases"/>
    <property type="match status" value="1"/>
</dbReference>
<dbReference type="InterPro" id="IPR043502">
    <property type="entry name" value="DNA/RNA_pol_sf"/>
</dbReference>
<reference evidence="1" key="1">
    <citation type="submission" date="2018-05" db="EMBL/GenBank/DDBJ databases">
        <title>Draft genome of Mucuna pruriens seed.</title>
        <authorList>
            <person name="Nnadi N.E."/>
            <person name="Vos R."/>
            <person name="Hasami M.H."/>
            <person name="Devisetty U.K."/>
            <person name="Aguiy J.C."/>
        </authorList>
    </citation>
    <scope>NUCLEOTIDE SEQUENCE [LARGE SCALE GENOMIC DNA]</scope>
    <source>
        <strain evidence="1">JCA_2017</strain>
    </source>
</reference>
<name>A0A371FNS5_MUCPR</name>
<dbReference type="Gene3D" id="3.10.10.10">
    <property type="entry name" value="HIV Type 1 Reverse Transcriptase, subunit A, domain 1"/>
    <property type="match status" value="1"/>
</dbReference>
<keyword evidence="2" id="KW-1185">Reference proteome</keyword>
<proteinExistence type="predicted"/>
<dbReference type="EMBL" id="QJKJ01008376">
    <property type="protein sequence ID" value="RDX79969.1"/>
    <property type="molecule type" value="Genomic_DNA"/>
</dbReference>
<dbReference type="InterPro" id="IPR053134">
    <property type="entry name" value="RNA-dir_DNA_polymerase"/>
</dbReference>
<accession>A0A371FNS5</accession>
<dbReference type="Proteomes" id="UP000257109">
    <property type="component" value="Unassembled WGS sequence"/>
</dbReference>
<protein>
    <recommendedName>
        <fullName evidence="3">Reverse transcriptase domain-containing protein</fullName>
    </recommendedName>
</protein>
<gene>
    <name evidence="1" type="ORF">CR513_39539</name>
</gene>
<sequence>MLTWMTTSTFPINNSKQPQPRARREVVECTEEASKGNWVDIGRPSWNKSLHLLNPTTLDVVKKELTRLLAARIIYPISEIQWISLVQVIPKKSRMTVTMNRHDEMEAQLGNSQGSLSSAFIDQVLEKLPEKSHYCFLDGFSRYMQIHIAPSA</sequence>
<feature type="non-terminal residue" evidence="1">
    <location>
        <position position="1"/>
    </location>
</feature>
<dbReference type="AlphaFoldDB" id="A0A371FNS5"/>